<evidence type="ECO:0000313" key="2">
    <source>
        <dbReference type="EMBL" id="KAG0253087.1"/>
    </source>
</evidence>
<reference evidence="2" key="1">
    <citation type="journal article" date="2020" name="Fungal Divers.">
        <title>Resolving the Mortierellaceae phylogeny through synthesis of multi-gene phylogenetics and phylogenomics.</title>
        <authorList>
            <person name="Vandepol N."/>
            <person name="Liber J."/>
            <person name="Desiro A."/>
            <person name="Na H."/>
            <person name="Kennedy M."/>
            <person name="Barry K."/>
            <person name="Grigoriev I.V."/>
            <person name="Miller A.N."/>
            <person name="O'Donnell K."/>
            <person name="Stajich J.E."/>
            <person name="Bonito G."/>
        </authorList>
    </citation>
    <scope>NUCLEOTIDE SEQUENCE</scope>
    <source>
        <strain evidence="2">BC1065</strain>
    </source>
</reference>
<name>A0A9P6PSG1_9FUNG</name>
<sequence>MAPDLAARDVRDNLSTTQDLINFLHSRSVRNGWIALWVLWMVWALLFIGKQVLGGQAARRVGAPRAGETVVTTAGETTATTTEYREKGIIRRSVDSMHARVTRASDLARDLTVFLLIGLTVNSIAHGAGVSVLALAWIFFVLSVLWIGLVLVIDNFVIDAIMGTIQFGIILAILSIAYHYGW</sequence>
<feature type="transmembrane region" description="Helical" evidence="1">
    <location>
        <begin position="32"/>
        <end position="49"/>
    </location>
</feature>
<proteinExistence type="predicted"/>
<keyword evidence="1" id="KW-0812">Transmembrane</keyword>
<accession>A0A9P6PSG1</accession>
<protein>
    <submittedName>
        <fullName evidence="2">Uncharacterized protein</fullName>
    </submittedName>
</protein>
<keyword evidence="3" id="KW-1185">Reference proteome</keyword>
<dbReference type="Proteomes" id="UP000807716">
    <property type="component" value="Unassembled WGS sequence"/>
</dbReference>
<organism evidence="2 3">
    <name type="scientific">Actinomortierella ambigua</name>
    <dbReference type="NCBI Taxonomy" id="1343610"/>
    <lineage>
        <taxon>Eukaryota</taxon>
        <taxon>Fungi</taxon>
        <taxon>Fungi incertae sedis</taxon>
        <taxon>Mucoromycota</taxon>
        <taxon>Mortierellomycotina</taxon>
        <taxon>Mortierellomycetes</taxon>
        <taxon>Mortierellales</taxon>
        <taxon>Mortierellaceae</taxon>
        <taxon>Actinomortierella</taxon>
    </lineage>
</organism>
<evidence type="ECO:0000313" key="3">
    <source>
        <dbReference type="Proteomes" id="UP000807716"/>
    </source>
</evidence>
<dbReference type="OrthoDB" id="2446850at2759"/>
<feature type="transmembrane region" description="Helical" evidence="1">
    <location>
        <begin position="160"/>
        <end position="180"/>
    </location>
</feature>
<gene>
    <name evidence="2" type="ORF">DFQ27_007660</name>
</gene>
<keyword evidence="1" id="KW-0472">Membrane</keyword>
<dbReference type="AlphaFoldDB" id="A0A9P6PSG1"/>
<evidence type="ECO:0000256" key="1">
    <source>
        <dbReference type="SAM" id="Phobius"/>
    </source>
</evidence>
<keyword evidence="1" id="KW-1133">Transmembrane helix</keyword>
<feature type="transmembrane region" description="Helical" evidence="1">
    <location>
        <begin position="131"/>
        <end position="153"/>
    </location>
</feature>
<comment type="caution">
    <text evidence="2">The sequence shown here is derived from an EMBL/GenBank/DDBJ whole genome shotgun (WGS) entry which is preliminary data.</text>
</comment>
<dbReference type="EMBL" id="JAAAJB010000609">
    <property type="protein sequence ID" value="KAG0253087.1"/>
    <property type="molecule type" value="Genomic_DNA"/>
</dbReference>